<feature type="domain" description="Restriction endonuclease type II-like" evidence="1">
    <location>
        <begin position="126"/>
        <end position="184"/>
    </location>
</feature>
<proteinExistence type="predicted"/>
<protein>
    <submittedName>
        <fullName evidence="2">DUF559 domain-containing protein</fullName>
    </submittedName>
</protein>
<dbReference type="EMBL" id="CP157483">
    <property type="protein sequence ID" value="XBO44444.1"/>
    <property type="molecule type" value="Genomic_DNA"/>
</dbReference>
<sequence length="207" mass="23500">MARVRSDRRGHALLDGIPVTTAQDTFLDLAGELSLLDLVVLGDSLVGRGRISPEELVAAAEQRGTARHRAIARRAAGLVRVGVDSPMESRLRMLIVLAGLPEPVVNHVEYAEDGRWARRFDLSYPEHRLAIEYDGRQHAESTKQWQRDVERRAELDQDGWRLVVVLADGIYRQPERTLERVVAAMRVRGMRARVSSEEWRRYFPGRG</sequence>
<dbReference type="RefSeq" id="WP_406831930.1">
    <property type="nucleotide sequence ID" value="NZ_CP157483.1"/>
</dbReference>
<dbReference type="Pfam" id="PF18741">
    <property type="entry name" value="MTES_1575"/>
    <property type="match status" value="1"/>
</dbReference>
<dbReference type="SUPFAM" id="SSF52980">
    <property type="entry name" value="Restriction endonuclease-like"/>
    <property type="match status" value="1"/>
</dbReference>
<dbReference type="Gene3D" id="3.40.960.10">
    <property type="entry name" value="VSR Endonuclease"/>
    <property type="match status" value="1"/>
</dbReference>
<evidence type="ECO:0000313" key="2">
    <source>
        <dbReference type="EMBL" id="XBO44444.1"/>
    </source>
</evidence>
<name>A0AAU7JWK5_9MICO</name>
<reference evidence="2" key="1">
    <citation type="submission" date="2024-05" db="EMBL/GenBank/DDBJ databases">
        <authorList>
            <person name="Kim S."/>
            <person name="Heo J."/>
            <person name="Choi H."/>
            <person name="Choi Y."/>
            <person name="Kwon S.-W."/>
            <person name="Kim Y."/>
        </authorList>
    </citation>
    <scope>NUCLEOTIDE SEQUENCE</scope>
    <source>
        <strain evidence="2">KACC 23699</strain>
    </source>
</reference>
<dbReference type="InterPro" id="IPR049468">
    <property type="entry name" value="Restrct_endonuc-II-like_dom"/>
</dbReference>
<evidence type="ECO:0000259" key="1">
    <source>
        <dbReference type="Pfam" id="PF18741"/>
    </source>
</evidence>
<accession>A0AAU7JWK5</accession>
<gene>
    <name evidence="2" type="ORF">ABEG17_03665</name>
</gene>
<organism evidence="2">
    <name type="scientific">Pedococcus sp. KACC 23699</name>
    <dbReference type="NCBI Taxonomy" id="3149228"/>
    <lineage>
        <taxon>Bacteria</taxon>
        <taxon>Bacillati</taxon>
        <taxon>Actinomycetota</taxon>
        <taxon>Actinomycetes</taxon>
        <taxon>Micrococcales</taxon>
        <taxon>Intrasporangiaceae</taxon>
        <taxon>Pedococcus</taxon>
    </lineage>
</organism>
<dbReference type="AlphaFoldDB" id="A0AAU7JWK5"/>
<dbReference type="InterPro" id="IPR011335">
    <property type="entry name" value="Restrct_endonuc-II-like"/>
</dbReference>